<evidence type="ECO:0000313" key="4">
    <source>
        <dbReference type="EMBL" id="SDD28016.1"/>
    </source>
</evidence>
<dbReference type="InterPro" id="IPR029413">
    <property type="entry name" value="RG-lyase_II"/>
</dbReference>
<dbReference type="Pfam" id="PF13205">
    <property type="entry name" value="Big_5"/>
    <property type="match status" value="1"/>
</dbReference>
<dbReference type="EMBL" id="FNAC01000022">
    <property type="protein sequence ID" value="SDD28016.1"/>
    <property type="molecule type" value="Genomic_DNA"/>
</dbReference>
<evidence type="ECO:0000259" key="2">
    <source>
        <dbReference type="Pfam" id="PF13205"/>
    </source>
</evidence>
<name>A0A1G6THM8_9BACT</name>
<organism evidence="4 5">
    <name type="scientific">Algoriphagus faecimaris</name>
    <dbReference type="NCBI Taxonomy" id="686796"/>
    <lineage>
        <taxon>Bacteria</taxon>
        <taxon>Pseudomonadati</taxon>
        <taxon>Bacteroidota</taxon>
        <taxon>Cytophagia</taxon>
        <taxon>Cytophagales</taxon>
        <taxon>Cyclobacteriaceae</taxon>
        <taxon>Algoriphagus</taxon>
    </lineage>
</organism>
<reference evidence="5" key="1">
    <citation type="submission" date="2016-10" db="EMBL/GenBank/DDBJ databases">
        <authorList>
            <person name="Varghese N."/>
            <person name="Submissions S."/>
        </authorList>
    </citation>
    <scope>NUCLEOTIDE SEQUENCE [LARGE SCALE GENOMIC DNA]</scope>
    <source>
        <strain evidence="5">DSM 23095</strain>
    </source>
</reference>
<accession>A0A1G6THM8</accession>
<evidence type="ECO:0000259" key="3">
    <source>
        <dbReference type="Pfam" id="PF14686"/>
    </source>
</evidence>
<feature type="domain" description="Rhamnogalacturonan lyase" evidence="3">
    <location>
        <begin position="152"/>
        <end position="181"/>
    </location>
</feature>
<dbReference type="RefSeq" id="WP_240507816.1">
    <property type="nucleotide sequence ID" value="NZ_FNAC01000022.1"/>
</dbReference>
<gene>
    <name evidence="4" type="ORF">SAMN04488104_102230</name>
</gene>
<dbReference type="Pfam" id="PF14686">
    <property type="entry name" value="fn3_3"/>
    <property type="match status" value="1"/>
</dbReference>
<dbReference type="InterPro" id="IPR032812">
    <property type="entry name" value="SbsA_Ig"/>
</dbReference>
<keyword evidence="5" id="KW-1185">Reference proteome</keyword>
<dbReference type="STRING" id="686796.SAMN04488104_102230"/>
<evidence type="ECO:0000256" key="1">
    <source>
        <dbReference type="ARBA" id="ARBA00022729"/>
    </source>
</evidence>
<dbReference type="AlphaFoldDB" id="A0A1G6THM8"/>
<keyword evidence="1" id="KW-0732">Signal</keyword>
<proteinExistence type="predicted"/>
<dbReference type="Proteomes" id="UP000199060">
    <property type="component" value="Unassembled WGS sequence"/>
</dbReference>
<sequence length="544" mass="62317">MGGPVDKDPPKLLSMIPEDQSLNTKPEEIILTFDEYVKLDNANKNIIITPRINKDELNIQALKNEVRIELNQELEENTTYVFNFQKSIQDLSEGNPAENLKLVFSTGETIDSLEVNGNVSIYYPKGRNDFEDILVGLYPEGDTTDLFTGPPYYISQVDSIGNFTIGNIKEGAYRAYAWKDENNTLKAEFKTEAFDFLKDTINIEDNQNFIQFNLSLADLTEFKFQRSSISNGSYDLVLNKNPIEIKIDAEGFGETIFYTQGEKNLKLFSKETGNDSLLVNLQLADSIGFRQDTSIWAKFPQTERKPEELTLSAKSGLNFLEELQAELSFNKPITQVYYDSLYIPLDSTNRIQIEPDMLSFKDSLKRDILLINIPIPDSLELQIFSLNIADSTFQDIQNQYNLKPLIANYRRINPNTLADKISGSINAQNYPLIVQLLNQKGEVHQEKHLNEESTFSFENIEAGTYTIRVIEDMNENRRWDPASFYENRQAEKVYYYLNEENKSKEIIIKSGWTTEDLVINPSKSTGIIKNNSVDNREIEVDNLN</sequence>
<protein>
    <submittedName>
        <fullName evidence="4">Ig-like domain-containing protein</fullName>
    </submittedName>
</protein>
<evidence type="ECO:0000313" key="5">
    <source>
        <dbReference type="Proteomes" id="UP000199060"/>
    </source>
</evidence>
<feature type="domain" description="SbsA Ig-like" evidence="2">
    <location>
        <begin position="6"/>
        <end position="106"/>
    </location>
</feature>